<evidence type="ECO:0000256" key="3">
    <source>
        <dbReference type="ARBA" id="ARBA00023080"/>
    </source>
</evidence>
<accession>A0A0B3BRF8</accession>
<feature type="site" description="Important for substrate specificity" evidence="4">
    <location>
        <position position="73"/>
    </location>
</feature>
<comment type="caution">
    <text evidence="4">Lacks conserved residue(s) required for the propagation of feature annotation.</text>
</comment>
<dbReference type="Pfam" id="PF02545">
    <property type="entry name" value="Maf"/>
    <property type="match status" value="1"/>
</dbReference>
<comment type="function">
    <text evidence="4">Nucleoside triphosphate pyrophosphatase that hydrolyzes dTTP and UTP. May have a dual role in cell division arrest and in preventing the incorporation of modified nucleotides into cellular nucleic acids.</text>
</comment>
<dbReference type="HAMAP" id="MF_00528">
    <property type="entry name" value="Maf"/>
    <property type="match status" value="1"/>
</dbReference>
<feature type="site" description="Important for substrate specificity" evidence="4">
    <location>
        <position position="12"/>
    </location>
</feature>
<dbReference type="RefSeq" id="WP_027590573.1">
    <property type="nucleotide sequence ID" value="NZ_FMUP01000006.1"/>
</dbReference>
<comment type="subcellular location">
    <subcellularLocation>
        <location evidence="4">Cytoplasm</location>
    </subcellularLocation>
</comment>
<evidence type="ECO:0000256" key="1">
    <source>
        <dbReference type="ARBA" id="ARBA00001968"/>
    </source>
</evidence>
<reference evidence="6 8" key="2">
    <citation type="submission" date="2017-01" db="EMBL/GenBank/DDBJ databases">
        <authorList>
            <person name="Mah S.A."/>
            <person name="Swanson W.J."/>
            <person name="Moy G.W."/>
            <person name="Vacquier V.D."/>
        </authorList>
    </citation>
    <scope>NUCLEOTIDE SEQUENCE [LARGE SCALE GENOMIC DNA]</scope>
    <source>
        <strain evidence="6 8">ATCC 29606</strain>
    </source>
</reference>
<dbReference type="NCBIfam" id="TIGR00172">
    <property type="entry name" value="maf"/>
    <property type="match status" value="1"/>
</dbReference>
<reference evidence="5 7" key="1">
    <citation type="submission" date="2014-11" db="EMBL/GenBank/DDBJ databases">
        <title>Genome sequence of Pseudomonas tuomuerensis JCM 14085.</title>
        <authorList>
            <person name="Shin S.-K."/>
            <person name="Yi H."/>
        </authorList>
    </citation>
    <scope>NUCLEOTIDE SEQUENCE [LARGE SCALE GENOMIC DNA]</scope>
    <source>
        <strain evidence="5 7">JCM 14085</strain>
    </source>
</reference>
<dbReference type="PANTHER" id="PTHR43213">
    <property type="entry name" value="BIFUNCTIONAL DTTP/UTP PYROPHOSPHATASE/METHYLTRANSFERASE PROTEIN-RELATED"/>
    <property type="match status" value="1"/>
</dbReference>
<sequence length="196" mass="20702">MPALYLASASPRRRELLTQIGVVHDLLPVDIDETPRPNEAPAAYVQRLAQEKAQAALARLDPAQPLCVLGADTTVVLAGRILGKPADRADGLAMLAALSGQTHQVLTAVALADARRCEVRLVESRVTFRAIADEEAARYWDSGEPADKAGGYAIQGLGAVFVRELQGSYSGVVGLPLCETAELLAAFGVPCWSGTL</sequence>
<dbReference type="PANTHER" id="PTHR43213:SF5">
    <property type="entry name" value="BIFUNCTIONAL DTTP_UTP PYROPHOSPHATASE_METHYLTRANSFERASE PROTEIN-RELATED"/>
    <property type="match status" value="1"/>
</dbReference>
<comment type="cofactor">
    <cofactor evidence="1 4">
        <name>a divalent metal cation</name>
        <dbReference type="ChEBI" id="CHEBI:60240"/>
    </cofactor>
</comment>
<keyword evidence="7" id="KW-1185">Reference proteome</keyword>
<dbReference type="PIRSF" id="PIRSF006305">
    <property type="entry name" value="Maf"/>
    <property type="match status" value="1"/>
</dbReference>
<organism evidence="5 7">
    <name type="scientific">Pseudomonas flexibilis</name>
    <dbReference type="NCBI Taxonomy" id="706570"/>
    <lineage>
        <taxon>Bacteria</taxon>
        <taxon>Pseudomonadati</taxon>
        <taxon>Pseudomonadota</taxon>
        <taxon>Gammaproteobacteria</taxon>
        <taxon>Pseudomonadales</taxon>
        <taxon>Pseudomonadaceae</taxon>
        <taxon>Pseudomonas</taxon>
    </lineage>
</organism>
<dbReference type="SUPFAM" id="SSF52972">
    <property type="entry name" value="ITPase-like"/>
    <property type="match status" value="1"/>
</dbReference>
<dbReference type="InterPro" id="IPR029001">
    <property type="entry name" value="ITPase-like_fam"/>
</dbReference>
<evidence type="ECO:0000313" key="5">
    <source>
        <dbReference type="EMBL" id="KHO65175.1"/>
    </source>
</evidence>
<keyword evidence="4" id="KW-0963">Cytoplasm</keyword>
<dbReference type="GO" id="GO:0009117">
    <property type="term" value="P:nucleotide metabolic process"/>
    <property type="evidence" value="ECO:0007669"/>
    <property type="project" value="UniProtKB-KW"/>
</dbReference>
<dbReference type="CDD" id="cd00555">
    <property type="entry name" value="Maf"/>
    <property type="match status" value="1"/>
</dbReference>
<evidence type="ECO:0000313" key="8">
    <source>
        <dbReference type="Proteomes" id="UP000186079"/>
    </source>
</evidence>
<comment type="similarity">
    <text evidence="4">Belongs to the Maf family. YhdE subfamily.</text>
</comment>
<gene>
    <name evidence="5" type="ORF">PT85_09115</name>
    <name evidence="6" type="ORF">SAMN05421672_106143</name>
</gene>
<evidence type="ECO:0000313" key="7">
    <source>
        <dbReference type="Proteomes" id="UP000030980"/>
    </source>
</evidence>
<name>A0A0B2DAF4_9PSED</name>
<protein>
    <recommendedName>
        <fullName evidence="4">dTTP/UTP pyrophosphatase</fullName>
        <shortName evidence="4">dTTPase/UTPase</shortName>
        <ecNumber evidence="4">3.6.1.9</ecNumber>
    </recommendedName>
    <alternativeName>
        <fullName evidence="4">Nucleoside triphosphate pyrophosphatase</fullName>
    </alternativeName>
    <alternativeName>
        <fullName evidence="4">Nucleotide pyrophosphatase</fullName>
        <shortName evidence="4">Nucleotide PPase</shortName>
    </alternativeName>
</protein>
<dbReference type="InterPro" id="IPR003697">
    <property type="entry name" value="Maf-like"/>
</dbReference>
<evidence type="ECO:0000256" key="2">
    <source>
        <dbReference type="ARBA" id="ARBA00022801"/>
    </source>
</evidence>
<dbReference type="Proteomes" id="UP000030980">
    <property type="component" value="Unassembled WGS sequence"/>
</dbReference>
<dbReference type="STRING" id="706570.PT85_09115"/>
<feature type="active site" description="Proton acceptor" evidence="4">
    <location>
        <position position="72"/>
    </location>
</feature>
<keyword evidence="2 4" id="KW-0378">Hydrolase</keyword>
<dbReference type="GO" id="GO:0005737">
    <property type="term" value="C:cytoplasm"/>
    <property type="evidence" value="ECO:0007669"/>
    <property type="project" value="UniProtKB-SubCell"/>
</dbReference>
<dbReference type="AlphaFoldDB" id="A0A0B2DAF4"/>
<dbReference type="Gene3D" id="3.90.950.10">
    <property type="match status" value="1"/>
</dbReference>
<dbReference type="PATRIC" id="fig|706570.3.peg.1690"/>
<dbReference type="Proteomes" id="UP000186079">
    <property type="component" value="Unassembled WGS sequence"/>
</dbReference>
<dbReference type="EC" id="3.6.1.9" evidence="4"/>
<evidence type="ECO:0000256" key="4">
    <source>
        <dbReference type="HAMAP-Rule" id="MF_00528"/>
    </source>
</evidence>
<keyword evidence="3 4" id="KW-0546">Nucleotide metabolism</keyword>
<dbReference type="EMBL" id="FTMC01000006">
    <property type="protein sequence ID" value="SIQ45018.1"/>
    <property type="molecule type" value="Genomic_DNA"/>
</dbReference>
<dbReference type="OrthoDB" id="9807767at2"/>
<dbReference type="EMBL" id="JTAK01000003">
    <property type="protein sequence ID" value="KHO65175.1"/>
    <property type="molecule type" value="Genomic_DNA"/>
</dbReference>
<comment type="catalytic activity">
    <reaction evidence="4">
        <text>dTTP + H2O = dTMP + diphosphate + H(+)</text>
        <dbReference type="Rhea" id="RHEA:28534"/>
        <dbReference type="ChEBI" id="CHEBI:15377"/>
        <dbReference type="ChEBI" id="CHEBI:15378"/>
        <dbReference type="ChEBI" id="CHEBI:33019"/>
        <dbReference type="ChEBI" id="CHEBI:37568"/>
        <dbReference type="ChEBI" id="CHEBI:63528"/>
        <dbReference type="EC" id="3.6.1.9"/>
    </reaction>
</comment>
<proteinExistence type="inferred from homology"/>
<comment type="catalytic activity">
    <reaction evidence="4">
        <text>UTP + H2O = UMP + diphosphate + H(+)</text>
        <dbReference type="Rhea" id="RHEA:29395"/>
        <dbReference type="ChEBI" id="CHEBI:15377"/>
        <dbReference type="ChEBI" id="CHEBI:15378"/>
        <dbReference type="ChEBI" id="CHEBI:33019"/>
        <dbReference type="ChEBI" id="CHEBI:46398"/>
        <dbReference type="ChEBI" id="CHEBI:57865"/>
        <dbReference type="EC" id="3.6.1.9"/>
    </reaction>
</comment>
<dbReference type="GO" id="GO:0047429">
    <property type="term" value="F:nucleoside triphosphate diphosphatase activity"/>
    <property type="evidence" value="ECO:0007669"/>
    <property type="project" value="UniProtKB-EC"/>
</dbReference>
<evidence type="ECO:0000313" key="6">
    <source>
        <dbReference type="EMBL" id="SIQ45018.1"/>
    </source>
</evidence>
<feature type="site" description="Important for substrate specificity" evidence="4">
    <location>
        <position position="155"/>
    </location>
</feature>
<accession>A0A0B2DAF4</accession>